<keyword evidence="2" id="KW-1185">Reference proteome</keyword>
<proteinExistence type="predicted"/>
<protein>
    <submittedName>
        <fullName evidence="1">Uncharacterized protein</fullName>
    </submittedName>
</protein>
<evidence type="ECO:0000313" key="1">
    <source>
        <dbReference type="EMBL" id="GAE84695.1"/>
    </source>
</evidence>
<dbReference type="Proteomes" id="UP000019131">
    <property type="component" value="Unassembled WGS sequence"/>
</dbReference>
<accession>W4UTX7</accession>
<name>W4UTX7_9BACE</name>
<dbReference type="EMBL" id="BAIV01000019">
    <property type="protein sequence ID" value="GAE84695.1"/>
    <property type="molecule type" value="Genomic_DNA"/>
</dbReference>
<sequence length="132" mass="15136">MYVTDKDGNDLLNPESKNDKNVDLNKLTLTYLINNKEIVYYKKDSDAPNGFMLLPPNADYNKYILRIFPNATYDKSISYLKWDISNVDTISIETNKTNSSTICVGVELNGKKVWGVGHQNEDKDRRLITIIK</sequence>
<organism evidence="1 2">
    <name type="scientific">Bacteroides reticulotermitis JCM 10512</name>
    <dbReference type="NCBI Taxonomy" id="1445607"/>
    <lineage>
        <taxon>Bacteria</taxon>
        <taxon>Pseudomonadati</taxon>
        <taxon>Bacteroidota</taxon>
        <taxon>Bacteroidia</taxon>
        <taxon>Bacteroidales</taxon>
        <taxon>Bacteroidaceae</taxon>
        <taxon>Bacteroides</taxon>
    </lineage>
</organism>
<gene>
    <name evidence="1" type="ORF">JCM10512_3056</name>
</gene>
<reference evidence="1 2" key="1">
    <citation type="journal article" date="2014" name="Genome Announc.">
        <title>Draft Genome Sequence of Bacteroides reticulotermitis Strain JCM 10512T, Isolated from the Gut of a Termite.</title>
        <authorList>
            <person name="Yuki M."/>
            <person name="Oshima K."/>
            <person name="Suda W."/>
            <person name="Sakamoto M."/>
            <person name="Iida T."/>
            <person name="Hattori M."/>
            <person name="Ohkuma M."/>
        </authorList>
    </citation>
    <scope>NUCLEOTIDE SEQUENCE [LARGE SCALE GENOMIC DNA]</scope>
    <source>
        <strain evidence="1 2">JCM 10512</strain>
    </source>
</reference>
<comment type="caution">
    <text evidence="1">The sequence shown here is derived from an EMBL/GenBank/DDBJ whole genome shotgun (WGS) entry which is preliminary data.</text>
</comment>
<dbReference type="AlphaFoldDB" id="W4UTX7"/>
<evidence type="ECO:0000313" key="2">
    <source>
        <dbReference type="Proteomes" id="UP000019131"/>
    </source>
</evidence>